<dbReference type="AlphaFoldDB" id="A0A914PTY3"/>
<accession>A0A914PTY3</accession>
<dbReference type="WBParaSite" id="PDA_v2.g19716.t1">
    <property type="protein sequence ID" value="PDA_v2.g19716.t1"/>
    <property type="gene ID" value="PDA_v2.g19716"/>
</dbReference>
<comment type="function">
    <text evidence="6">Forms chloride channels.</text>
</comment>
<keyword evidence="6" id="KW-0868">Chloride</keyword>
<evidence type="ECO:0000256" key="4">
    <source>
        <dbReference type="ARBA" id="ARBA00023136"/>
    </source>
</evidence>
<evidence type="ECO:0000256" key="5">
    <source>
        <dbReference type="ARBA" id="ARBA00034769"/>
    </source>
</evidence>
<keyword evidence="6" id="KW-0407">Ion channel</keyword>
<keyword evidence="6" id="KW-0869">Chloride channel</keyword>
<evidence type="ECO:0000256" key="1">
    <source>
        <dbReference type="ARBA" id="ARBA00004370"/>
    </source>
</evidence>
<dbReference type="GO" id="GO:0034707">
    <property type="term" value="C:chloride channel complex"/>
    <property type="evidence" value="ECO:0007669"/>
    <property type="project" value="UniProtKB-KW"/>
</dbReference>
<evidence type="ECO:0000256" key="2">
    <source>
        <dbReference type="ARBA" id="ARBA00022692"/>
    </source>
</evidence>
<keyword evidence="6" id="KW-0813">Transport</keyword>
<keyword evidence="2" id="KW-0812">Transmembrane</keyword>
<reference evidence="8" key="1">
    <citation type="submission" date="2022-11" db="UniProtKB">
        <authorList>
            <consortium name="WormBaseParasite"/>
        </authorList>
    </citation>
    <scope>IDENTIFICATION</scope>
</reference>
<protein>
    <recommendedName>
        <fullName evidence="6">Bestrophin homolog</fullName>
    </recommendedName>
</protein>
<comment type="similarity">
    <text evidence="5 6">Belongs to the anion channel-forming bestrophin (TC 1.A.46) family. Calcium-sensitive chloride channel subfamily.</text>
</comment>
<evidence type="ECO:0000313" key="7">
    <source>
        <dbReference type="Proteomes" id="UP000887578"/>
    </source>
</evidence>
<dbReference type="GO" id="GO:0005886">
    <property type="term" value="C:plasma membrane"/>
    <property type="evidence" value="ECO:0007669"/>
    <property type="project" value="UniProtKB-SubCell"/>
</dbReference>
<dbReference type="PANTHER" id="PTHR10736:SF0">
    <property type="entry name" value="BESTROPHIN HOMOLOG"/>
    <property type="match status" value="1"/>
</dbReference>
<organism evidence="7 8">
    <name type="scientific">Panagrolaimus davidi</name>
    <dbReference type="NCBI Taxonomy" id="227884"/>
    <lineage>
        <taxon>Eukaryota</taxon>
        <taxon>Metazoa</taxon>
        <taxon>Ecdysozoa</taxon>
        <taxon>Nematoda</taxon>
        <taxon>Chromadorea</taxon>
        <taxon>Rhabditida</taxon>
        <taxon>Tylenchina</taxon>
        <taxon>Panagrolaimomorpha</taxon>
        <taxon>Panagrolaimoidea</taxon>
        <taxon>Panagrolaimidae</taxon>
        <taxon>Panagrolaimus</taxon>
    </lineage>
</organism>
<sequence>MFSTAVALTTYIRGSDEETRIMRCRIIRYLVLSQIYVLRNVSIQVRERFPTFEATEDANLINSEEKQLLEETKDNYSQFWIPIIWAEEILYEARQQGKISIYMGWLKVAEDMLHPLGEEFDNLECNYIIDKNLITGLSLVDKGGKQIPSPQKDEFWDKQNTLKRNI</sequence>
<evidence type="ECO:0000256" key="3">
    <source>
        <dbReference type="ARBA" id="ARBA00022989"/>
    </source>
</evidence>
<evidence type="ECO:0000313" key="8">
    <source>
        <dbReference type="WBParaSite" id="PDA_v2.g19716.t1"/>
    </source>
</evidence>
<name>A0A914PTY3_9BILA</name>
<keyword evidence="6" id="KW-0406">Ion transport</keyword>
<dbReference type="Pfam" id="PF01062">
    <property type="entry name" value="Bestrophin"/>
    <property type="match status" value="2"/>
</dbReference>
<dbReference type="GO" id="GO:0005254">
    <property type="term" value="F:chloride channel activity"/>
    <property type="evidence" value="ECO:0007669"/>
    <property type="project" value="UniProtKB-KW"/>
</dbReference>
<dbReference type="PANTHER" id="PTHR10736">
    <property type="entry name" value="BESTROPHIN"/>
    <property type="match status" value="1"/>
</dbReference>
<evidence type="ECO:0000256" key="6">
    <source>
        <dbReference type="RuleBase" id="RU363126"/>
    </source>
</evidence>
<comment type="subcellular location">
    <subcellularLocation>
        <location evidence="6">Cell membrane</location>
        <topology evidence="6">Multi-pass membrane protein</topology>
    </subcellularLocation>
    <subcellularLocation>
        <location evidence="1">Membrane</location>
    </subcellularLocation>
</comment>
<dbReference type="InterPro" id="IPR021134">
    <property type="entry name" value="Bestrophin-like"/>
</dbReference>
<keyword evidence="6" id="KW-1003">Cell membrane</keyword>
<keyword evidence="4" id="KW-0472">Membrane</keyword>
<keyword evidence="3" id="KW-1133">Transmembrane helix</keyword>
<keyword evidence="7" id="KW-1185">Reference proteome</keyword>
<proteinExistence type="inferred from homology"/>
<dbReference type="InterPro" id="IPR000615">
    <property type="entry name" value="Bestrophin"/>
</dbReference>
<dbReference type="Proteomes" id="UP000887578">
    <property type="component" value="Unplaced"/>
</dbReference>